<proteinExistence type="predicted"/>
<feature type="compositionally biased region" description="Basic and acidic residues" evidence="1">
    <location>
        <begin position="265"/>
        <end position="289"/>
    </location>
</feature>
<accession>A0A8T0E099</accession>
<feature type="compositionally biased region" description="Basic and acidic residues" evidence="1">
    <location>
        <begin position="299"/>
        <end position="311"/>
    </location>
</feature>
<gene>
    <name evidence="2" type="ORF">HNY73_021713</name>
</gene>
<dbReference type="AlphaFoldDB" id="A0A8T0E099"/>
<feature type="compositionally biased region" description="Polar residues" evidence="1">
    <location>
        <begin position="223"/>
        <end position="237"/>
    </location>
</feature>
<comment type="caution">
    <text evidence="2">The sequence shown here is derived from an EMBL/GenBank/DDBJ whole genome shotgun (WGS) entry which is preliminary data.</text>
</comment>
<dbReference type="Proteomes" id="UP000807504">
    <property type="component" value="Unassembled WGS sequence"/>
</dbReference>
<evidence type="ECO:0000313" key="3">
    <source>
        <dbReference type="Proteomes" id="UP000807504"/>
    </source>
</evidence>
<evidence type="ECO:0000313" key="2">
    <source>
        <dbReference type="EMBL" id="KAF8763535.1"/>
    </source>
</evidence>
<evidence type="ECO:0000256" key="1">
    <source>
        <dbReference type="SAM" id="MobiDB-lite"/>
    </source>
</evidence>
<sequence>MQNIASPYGCRDDVSATYRERVKKRKKERDDNQFQLAELLADLVDQTNKPKELAPSLPADFESSTVLPGDRESPEPPLIPESSSIGGKKGPRRVRTRSTNVSEHRFVELPTVLRLGSEMTTSLPGDRKSPEPQSSHGSGATEGRKVSRKTRTRSTGGSELRSRELPTILRSGSEMTPVLPGDRESPKPPLNSERGVVEEKKKTRRVQFQPTGAMECISGEPRTFSQPGSKAPTSLTGNRKLLKPQSSGALGGSRVTARTPTRSTGESELRSGERQRSRTTPELKIEDRLGQISLSSLPENRDLKSKNKENP</sequence>
<reference evidence="2" key="2">
    <citation type="submission" date="2020-06" db="EMBL/GenBank/DDBJ databases">
        <authorList>
            <person name="Sheffer M."/>
        </authorList>
    </citation>
    <scope>NUCLEOTIDE SEQUENCE</scope>
</reference>
<keyword evidence="3" id="KW-1185">Reference proteome</keyword>
<name>A0A8T0E099_ARGBR</name>
<feature type="region of interest" description="Disordered" evidence="1">
    <location>
        <begin position="50"/>
        <end position="311"/>
    </location>
</feature>
<dbReference type="EMBL" id="JABXBU010002231">
    <property type="protein sequence ID" value="KAF8763535.1"/>
    <property type="molecule type" value="Genomic_DNA"/>
</dbReference>
<protein>
    <submittedName>
        <fullName evidence="2">Uncharacterized protein</fullName>
    </submittedName>
</protein>
<organism evidence="2 3">
    <name type="scientific">Argiope bruennichi</name>
    <name type="common">Wasp spider</name>
    <name type="synonym">Aranea bruennichi</name>
    <dbReference type="NCBI Taxonomy" id="94029"/>
    <lineage>
        <taxon>Eukaryota</taxon>
        <taxon>Metazoa</taxon>
        <taxon>Ecdysozoa</taxon>
        <taxon>Arthropoda</taxon>
        <taxon>Chelicerata</taxon>
        <taxon>Arachnida</taxon>
        <taxon>Araneae</taxon>
        <taxon>Araneomorphae</taxon>
        <taxon>Entelegynae</taxon>
        <taxon>Araneoidea</taxon>
        <taxon>Araneidae</taxon>
        <taxon>Argiope</taxon>
    </lineage>
</organism>
<reference evidence="2" key="1">
    <citation type="journal article" date="2020" name="bioRxiv">
        <title>Chromosome-level reference genome of the European wasp spider Argiope bruennichi: a resource for studies on range expansion and evolutionary adaptation.</title>
        <authorList>
            <person name="Sheffer M.M."/>
            <person name="Hoppe A."/>
            <person name="Krehenwinkel H."/>
            <person name="Uhl G."/>
            <person name="Kuss A.W."/>
            <person name="Jensen L."/>
            <person name="Jensen C."/>
            <person name="Gillespie R.G."/>
            <person name="Hoff K.J."/>
            <person name="Prost S."/>
        </authorList>
    </citation>
    <scope>NUCLEOTIDE SEQUENCE</scope>
</reference>